<name>A0ABW0PJB7_9BURK</name>
<dbReference type="RefSeq" id="WP_379723744.1">
    <property type="nucleotide sequence ID" value="NZ_JBHSMS010000054.1"/>
</dbReference>
<evidence type="ECO:0000313" key="1">
    <source>
        <dbReference type="EMBL" id="MFC5512795.1"/>
    </source>
</evidence>
<comment type="caution">
    <text evidence="1">The sequence shown here is derived from an EMBL/GenBank/DDBJ whole genome shotgun (WGS) entry which is preliminary data.</text>
</comment>
<accession>A0ABW0PJB7</accession>
<proteinExistence type="predicted"/>
<dbReference type="EMBL" id="JBHSMS010000054">
    <property type="protein sequence ID" value="MFC5512795.1"/>
    <property type="molecule type" value="Genomic_DNA"/>
</dbReference>
<gene>
    <name evidence="1" type="ORF">ACFPOU_16960</name>
</gene>
<dbReference type="Proteomes" id="UP001596031">
    <property type="component" value="Unassembled WGS sequence"/>
</dbReference>
<sequence length="78" mass="8898">MKRYNSPKLAEALTIEYVELSAGVYLSCAENMICEQKDWDNDDPSKNFDFTAAPFWVTTNDGRGPFAVYDSEDLSEYL</sequence>
<keyword evidence="2" id="KW-1185">Reference proteome</keyword>
<evidence type="ECO:0000313" key="2">
    <source>
        <dbReference type="Proteomes" id="UP001596031"/>
    </source>
</evidence>
<organism evidence="1 2">
    <name type="scientific">Massilia jejuensis</name>
    <dbReference type="NCBI Taxonomy" id="648894"/>
    <lineage>
        <taxon>Bacteria</taxon>
        <taxon>Pseudomonadati</taxon>
        <taxon>Pseudomonadota</taxon>
        <taxon>Betaproteobacteria</taxon>
        <taxon>Burkholderiales</taxon>
        <taxon>Oxalobacteraceae</taxon>
        <taxon>Telluria group</taxon>
        <taxon>Massilia</taxon>
    </lineage>
</organism>
<protein>
    <submittedName>
        <fullName evidence="1">Uncharacterized protein</fullName>
    </submittedName>
</protein>
<reference evidence="2" key="1">
    <citation type="journal article" date="2019" name="Int. J. Syst. Evol. Microbiol.">
        <title>The Global Catalogue of Microorganisms (GCM) 10K type strain sequencing project: providing services to taxonomists for standard genome sequencing and annotation.</title>
        <authorList>
            <consortium name="The Broad Institute Genomics Platform"/>
            <consortium name="The Broad Institute Genome Sequencing Center for Infectious Disease"/>
            <person name="Wu L."/>
            <person name="Ma J."/>
        </authorList>
    </citation>
    <scope>NUCLEOTIDE SEQUENCE [LARGE SCALE GENOMIC DNA]</scope>
    <source>
        <strain evidence="2">CCUG 38813</strain>
    </source>
</reference>